<accession>A0A075UKA3</accession>
<evidence type="ECO:0000313" key="1">
    <source>
        <dbReference type="EMBL" id="AIG73298.1"/>
    </source>
</evidence>
<dbReference type="HOGENOM" id="CLU_2784758_0_0_11"/>
<dbReference type="EMBL" id="CP008953">
    <property type="protein sequence ID" value="AIG73298.1"/>
    <property type="molecule type" value="Genomic_DNA"/>
</dbReference>
<organism evidence="1 2">
    <name type="scientific">Amycolatopsis japonica</name>
    <dbReference type="NCBI Taxonomy" id="208439"/>
    <lineage>
        <taxon>Bacteria</taxon>
        <taxon>Bacillati</taxon>
        <taxon>Actinomycetota</taxon>
        <taxon>Actinomycetes</taxon>
        <taxon>Pseudonocardiales</taxon>
        <taxon>Pseudonocardiaceae</taxon>
        <taxon>Amycolatopsis</taxon>
        <taxon>Amycolatopsis japonica group</taxon>
    </lineage>
</organism>
<dbReference type="AlphaFoldDB" id="A0A075UKA3"/>
<dbReference type="Proteomes" id="UP000028492">
    <property type="component" value="Chromosome"/>
</dbReference>
<evidence type="ECO:0000313" key="2">
    <source>
        <dbReference type="Proteomes" id="UP000028492"/>
    </source>
</evidence>
<reference evidence="1 2" key="1">
    <citation type="journal article" date="2014" name="J. Biotechnol.">
        <title>Complete genome sequence of the actinobacterium Amycolatopsis japonica MG417-CF17(T) (=DSM 44213T) producing (S,S)-N,N'-ethylenediaminedisuccinic acid.</title>
        <authorList>
            <person name="Stegmann E."/>
            <person name="Albersmeier A."/>
            <person name="Spohn M."/>
            <person name="Gert H."/>
            <person name="Weber T."/>
            <person name="Wohlleben W."/>
            <person name="Kalinowski J."/>
            <person name="Ruckert C."/>
        </authorList>
    </citation>
    <scope>NUCLEOTIDE SEQUENCE [LARGE SCALE GENOMIC DNA]</scope>
    <source>
        <strain evidence="2">MG417-CF17 (DSM 44213)</strain>
    </source>
</reference>
<protein>
    <submittedName>
        <fullName evidence="1">Uncharacterized protein</fullName>
    </submittedName>
</protein>
<keyword evidence="2" id="KW-1185">Reference proteome</keyword>
<name>A0A075UKA3_9PSEU</name>
<proteinExistence type="predicted"/>
<dbReference type="KEGG" id="aja:AJAP_01840"/>
<gene>
    <name evidence="1" type="ORF">AJAP_01840</name>
</gene>
<sequence length="68" mass="7130">MKTLELSDVLAAMHTTTTDSLADQVGQITQSALEHGLRILPGRVDANSLVQLDSEAVAIDEVVAAADL</sequence>
<dbReference type="RefSeq" id="WP_148311431.1">
    <property type="nucleotide sequence ID" value="NZ_CP008953.1"/>
</dbReference>